<dbReference type="Gene3D" id="1.25.40.10">
    <property type="entry name" value="Tetratricopeptide repeat domain"/>
    <property type="match status" value="1"/>
</dbReference>
<gene>
    <name evidence="2 3" type="ordered locus">At5g28420</name>
    <name evidence="3" type="ORF">F21B23.80</name>
    <name evidence="3" type="ORF">F21B23_80</name>
</gene>
<reference evidence="4" key="2">
    <citation type="journal article" date="2017" name="Plant J.">
        <title>Araport11: a complete reannotation of the Arabidopsis thaliana reference genome.</title>
        <authorList>
            <person name="Cheng C.Y."/>
            <person name="Krishnakumar V."/>
            <person name="Chan A.P."/>
            <person name="Thibaud-Nissen F."/>
            <person name="Schobel S."/>
            <person name="Town C.D."/>
        </authorList>
    </citation>
    <scope>GENOME REANNOTATION</scope>
    <source>
        <strain evidence="4">cv. Columbia</strain>
    </source>
</reference>
<dbReference type="EMBL" id="CP002688">
    <property type="protein sequence ID" value="AED93798.1"/>
    <property type="molecule type" value="Genomic_DNA"/>
</dbReference>
<dbReference type="Pfam" id="PF13812">
    <property type="entry name" value="PPR_3"/>
    <property type="match status" value="1"/>
</dbReference>
<evidence type="ECO:0000313" key="2">
    <source>
        <dbReference type="Araport" id="AT5G28420"/>
    </source>
</evidence>
<evidence type="ECO:0000313" key="4">
    <source>
        <dbReference type="Proteomes" id="UP000006548"/>
    </source>
</evidence>
<proteinExistence type="predicted"/>
<dbReference type="Araport" id="AT5G28420"/>
<keyword evidence="4" id="KW-1185">Reference proteome</keyword>
<dbReference type="eggNOG" id="KOG4197">
    <property type="taxonomic scope" value="Eukaryota"/>
</dbReference>
<evidence type="ECO:0000256" key="1">
    <source>
        <dbReference type="ARBA" id="ARBA00022737"/>
    </source>
</evidence>
<organism evidence="3 4">
    <name type="scientific">Arabidopsis thaliana</name>
    <name type="common">Mouse-ear cress</name>
    <dbReference type="NCBI Taxonomy" id="3702"/>
    <lineage>
        <taxon>Eukaryota</taxon>
        <taxon>Viridiplantae</taxon>
        <taxon>Streptophyta</taxon>
        <taxon>Embryophyta</taxon>
        <taxon>Tracheophyta</taxon>
        <taxon>Spermatophyta</taxon>
        <taxon>Magnoliopsida</taxon>
        <taxon>eudicotyledons</taxon>
        <taxon>Gunneridae</taxon>
        <taxon>Pentapetalae</taxon>
        <taxon>rosids</taxon>
        <taxon>malvids</taxon>
        <taxon>Brassicales</taxon>
        <taxon>Brassicaceae</taxon>
        <taxon>Camelineae</taxon>
        <taxon>Arabidopsis</taxon>
    </lineage>
</organism>
<dbReference type="GeneID" id="832929"/>
<reference evidence="3 4" key="1">
    <citation type="journal article" date="2000" name="Nature">
        <title>Sequence and analysis of chromosome 5 of the plant Arabidopsis thaliana.</title>
        <authorList>
            <consortium name="Kazusa DNA Research Institute"/>
            <consortium name="Cold Spring Harbor and Washington University in St Louis Sequencing Consortium"/>
            <consortium name="European Union Arabidopsis Genome Sequencing Consortium"/>
            <person name="Tabata S."/>
            <person name="Kaneko T."/>
            <person name="Nakamura Y."/>
            <person name="Kotani H."/>
            <person name="Kato T."/>
            <person name="Asamizu E."/>
            <person name="Miyajima N."/>
            <person name="Sasamoto S."/>
            <person name="Kimura T."/>
            <person name="Hosouchi T."/>
            <person name="Kawashima K."/>
            <person name="Kohara M."/>
            <person name="Matsumoto M."/>
            <person name="Matsuno A."/>
            <person name="Muraki A."/>
            <person name="Nakayama S."/>
            <person name="Nakazaki N."/>
            <person name="Naruo K."/>
            <person name="Okumura S."/>
            <person name="Shinpo S."/>
            <person name="Takeuchi C."/>
            <person name="Wada T."/>
            <person name="Watanabe A."/>
            <person name="Yamada M."/>
            <person name="Yasuda M."/>
            <person name="Sato S."/>
            <person name="de la Bastide M."/>
            <person name="Huang E."/>
            <person name="Spiegel L."/>
            <person name="Gnoj L."/>
            <person name="O'Shaughnessy A."/>
            <person name="Preston R."/>
            <person name="Habermann K."/>
            <person name="Murray J."/>
            <person name="Johnson D."/>
            <person name="Rohlfing T."/>
            <person name="Nelson J."/>
            <person name="Stoneking T."/>
            <person name="Pepin K."/>
            <person name="Spieth J."/>
            <person name="Sekhon M."/>
            <person name="Armstrong J."/>
            <person name="Becker M."/>
            <person name="Belter E."/>
            <person name="Cordum H."/>
            <person name="Cordes M."/>
            <person name="Courtney L."/>
            <person name="Courtney W."/>
            <person name="Dante M."/>
            <person name="Du H."/>
            <person name="Edwards J."/>
            <person name="Fryman J."/>
            <person name="Haakensen B."/>
            <person name="Lamar E."/>
            <person name="Latreille P."/>
            <person name="Leonard S."/>
            <person name="Meyer R."/>
            <person name="Mulvaney E."/>
            <person name="Ozersky P."/>
            <person name="Riley A."/>
            <person name="Strowmatt C."/>
            <person name="Wagner-McPherson C."/>
            <person name="Wollam A."/>
            <person name="Yoakum M."/>
            <person name="Bell M."/>
            <person name="Dedhia N."/>
            <person name="Parnell L."/>
            <person name="Shah R."/>
            <person name="Rodriguez M."/>
            <person name="See L.H."/>
            <person name="Vil D."/>
            <person name="Baker J."/>
            <person name="Kirchoff K."/>
            <person name="Toth K."/>
            <person name="King L."/>
            <person name="Bahret A."/>
            <person name="Miller B."/>
            <person name="Marra M."/>
            <person name="Martienssen R."/>
            <person name="McCombie W.R."/>
            <person name="Wilson R.K."/>
            <person name="Murphy G."/>
            <person name="Bancroft I."/>
            <person name="Volckaert G."/>
            <person name="Wambutt R."/>
            <person name="Dusterhoft A."/>
            <person name="Stiekema W."/>
            <person name="Pohl T."/>
            <person name="Entian K.D."/>
            <person name="Terryn N."/>
            <person name="Hartley N."/>
            <person name="Bent E."/>
            <person name="Johnson S."/>
            <person name="Langham S.A."/>
            <person name="McCullagh B."/>
            <person name="Robben J."/>
            <person name="Grymonprez B."/>
            <person name="Zimmermann W."/>
            <person name="Ramsperger U."/>
            <person name="Wedler H."/>
            <person name="Balke K."/>
            <person name="Wedler E."/>
            <person name="Peters S."/>
            <person name="van Staveren M."/>
            <person name="Dirkse W."/>
            <person name="Mooijman P."/>
            <person name="Lankhorst R.K."/>
            <person name="Weitzenegger T."/>
            <person name="Bothe G."/>
            <person name="Rose M."/>
            <person name="Hauf J."/>
            <person name="Berneiser S."/>
            <person name="Hempel S."/>
            <person name="Feldpausch M."/>
            <person name="Lamberth S."/>
            <person name="Villarroel R."/>
            <person name="Gielen J."/>
            <person name="Ardiles W."/>
            <person name="Bents O."/>
            <person name="Lemcke K."/>
            <person name="Kolesov G."/>
            <person name="Mayer K."/>
            <person name="Rudd S."/>
            <person name="Schoof H."/>
            <person name="Schueller C."/>
            <person name="Zaccaria P."/>
            <person name="Mewes H.W."/>
            <person name="Bevan M."/>
            <person name="Fransz P."/>
        </authorList>
    </citation>
    <scope>NUCLEOTIDE SEQUENCE [LARGE SCALE GENOMIC DNA]</scope>
    <source>
        <strain evidence="4">cv. Columbia</strain>
    </source>
</reference>
<keyword evidence="1" id="KW-0677">Repeat</keyword>
<dbReference type="InterPro" id="IPR002885">
    <property type="entry name" value="PPR_rpt"/>
</dbReference>
<accession>F4K742</accession>
<dbReference type="HOGENOM" id="CLU_1733988_0_0_1"/>
<evidence type="ECO:0000313" key="3">
    <source>
        <dbReference type="EMBL" id="AED93798.1"/>
    </source>
</evidence>
<dbReference type="PaxDb" id="3702-AT5G28420.1"/>
<dbReference type="AlphaFoldDB" id="F4K742"/>
<dbReference type="KEGG" id="ath:AT5G28420"/>
<dbReference type="InterPro" id="IPR011990">
    <property type="entry name" value="TPR-like_helical_dom_sf"/>
</dbReference>
<dbReference type="Proteomes" id="UP000006548">
    <property type="component" value="Chromosome 5"/>
</dbReference>
<dbReference type="TAIR" id="AT5G28420"/>
<sequence length="151" mass="17778">MVNNGIRPNGHTFRYLLEAWTVACKPQRALQVFHSMKLHGVEGESFHYGAIVDSFARMRTPEYIHMAICFLKQHPIAHGQYAFNAILSRCVPEMKPSEEDIELKEIIKENISLAQEMVIYFHEKGFRYEVLEKTHWRLKKSGLNWPRTVRY</sequence>
<name>F4K742_ARATH</name>
<dbReference type="InParanoid" id="F4K742"/>
<protein>
    <submittedName>
        <fullName evidence="3">Pentatricopeptide repeat (PPR) superfamily protein</fullName>
    </submittedName>
</protein>